<name>A0A6J3EC65_AYTFU</name>
<feature type="compositionally biased region" description="Pro residues" evidence="2">
    <location>
        <begin position="242"/>
        <end position="253"/>
    </location>
</feature>
<feature type="region of interest" description="Disordered" evidence="2">
    <location>
        <begin position="896"/>
        <end position="931"/>
    </location>
</feature>
<dbReference type="SUPFAM" id="SSF50729">
    <property type="entry name" value="PH domain-like"/>
    <property type="match status" value="1"/>
</dbReference>
<keyword evidence="4" id="KW-1185">Reference proteome</keyword>
<reference evidence="5" key="1">
    <citation type="submission" date="2025-08" db="UniProtKB">
        <authorList>
            <consortium name="RefSeq"/>
        </authorList>
    </citation>
    <scope>IDENTIFICATION</scope>
    <source>
        <tissue evidence="5">Lung</tissue>
    </source>
</reference>
<feature type="compositionally biased region" description="Polar residues" evidence="2">
    <location>
        <begin position="304"/>
        <end position="315"/>
    </location>
</feature>
<dbReference type="PANTHER" id="PTHR12752">
    <property type="entry name" value="PHOSPHOINOSITOL 3-PHOSPHATE-BINDING PROTEIN"/>
    <property type="match status" value="1"/>
</dbReference>
<gene>
    <name evidence="5" type="primary">PLEKHA6</name>
</gene>
<dbReference type="Gene3D" id="2.30.29.30">
    <property type="entry name" value="Pleckstrin-homology domain (PH domain)/Phosphotyrosine-binding domain (PTB)"/>
    <property type="match status" value="1"/>
</dbReference>
<evidence type="ECO:0000259" key="3">
    <source>
        <dbReference type="PROSITE" id="PS50003"/>
    </source>
</evidence>
<dbReference type="RefSeq" id="XP_032058938.1">
    <property type="nucleotide sequence ID" value="XM_032203047.1"/>
</dbReference>
<feature type="region of interest" description="Disordered" evidence="2">
    <location>
        <begin position="1"/>
        <end position="57"/>
    </location>
</feature>
<evidence type="ECO:0000256" key="2">
    <source>
        <dbReference type="SAM" id="MobiDB-lite"/>
    </source>
</evidence>
<dbReference type="InterPro" id="IPR011993">
    <property type="entry name" value="PH-like_dom_sf"/>
</dbReference>
<evidence type="ECO:0000256" key="1">
    <source>
        <dbReference type="SAM" id="Coils"/>
    </source>
</evidence>
<feature type="compositionally biased region" description="Low complexity" evidence="2">
    <location>
        <begin position="707"/>
        <end position="738"/>
    </location>
</feature>
<feature type="domain" description="PH" evidence="3">
    <location>
        <begin position="60"/>
        <end position="159"/>
    </location>
</feature>
<feature type="compositionally biased region" description="Low complexity" evidence="2">
    <location>
        <begin position="442"/>
        <end position="452"/>
    </location>
</feature>
<evidence type="ECO:0000313" key="5">
    <source>
        <dbReference type="RefSeq" id="XP_032058938.1"/>
    </source>
</evidence>
<feature type="region of interest" description="Disordered" evidence="2">
    <location>
        <begin position="1073"/>
        <end position="1118"/>
    </location>
</feature>
<feature type="compositionally biased region" description="Pro residues" evidence="2">
    <location>
        <begin position="739"/>
        <end position="780"/>
    </location>
</feature>
<dbReference type="Pfam" id="PF25541">
    <property type="entry name" value="TBCA_PH"/>
    <property type="match status" value="1"/>
</dbReference>
<evidence type="ECO:0000313" key="4">
    <source>
        <dbReference type="Proteomes" id="UP000504639"/>
    </source>
</evidence>
<dbReference type="PROSITE" id="PS50003">
    <property type="entry name" value="PH_DOMAIN"/>
    <property type="match status" value="1"/>
</dbReference>
<dbReference type="InterPro" id="IPR057971">
    <property type="entry name" value="PKHA4-7_TBCA"/>
</dbReference>
<sequence>MSSKAGGKRPATSSSSEPSNHAMVTEVPPERPGGRASRPSRKGIAFGKRSNSMKRNPNAAVTKSGWLYKQASSGVKQWNKRWFVLVDRCLFYYKDEKEESILGSIPLLSFRVAAVQPSDNISRKHTFKAEHAGIRTYFFSAENTEEQESWIQAMGEAARVQIPPTQRHEKTDSENIPPSKHHHHRNAVHREHPKADPDAKTRGEGDGRGSEKMERKPERMESKKEPLAKANGIAGQEMPSEPGSPYPEGPRVPPSAERPTQPNGWPYSSPSRPGSTAYPPPDGESAAHRRSFAPRTNPEKIAQRKSSMTQLQQWVNLRRGNVPPEELRSPTRFYPVSRRVPDYYSPYSPQYPEDYQYYPPGVRPDSICSMPAYERVSPPWALDDKRPSFRNGGPYQLREWKEHPAFGRQDVPLWLAGPGRQPAYFDEVDAASGSLRRMSLQPRSRSVPRSPSQGSYTRARVYSPVRSPSARFERLPPRGEEIYADPAAFMMRRSISSPKYDYLGDRRPVPAGMFPYHYPASPTVHDKMVTPFSEAYREPLHAYKISEQDTDKLLGKLCEQNKVLREQERLVQQLRAEKESLESALMGTHQELEMFGSQPAYPEKLLHKKESLQNQLINIRVELSQASTALANSTAEYESLESEVSALHDDLWEQLNLDIQNEMVNRQIQKEIWRIQDVMEGLRKNNPSRGTDTAKHRVAIGPSGTYSSNSPASPLSSASLTSPLSPFSLVSGSQGSPTKPGPSEEPGPPRPPLPKSYVPLEPPPTVPPLPSESRPWPYPTSPSWQRGGEAQRGQPKPSFEQSKKETQRAAAPTAPTEGPPGRQEQEAEKQAALNKVGIVPPRTKSPPEDEVVPAGSMLRRSAGGMANGLGSKERPKSAMFANETKVKMSVEEQIDRMKRHQSGSMKEKRRSLQLLGSQQPDTPGTKAPASYKVVRRHRSIHEVDISDLEAALRSDDPGKVHETPREEIARLRKMELEPQHYDVDINKELSTPDKVLIPERYIELEPDMPLSPEEMKEKQKKVERIKTLIAKSSLQNVIPLGEGEVDTPQDPETQLQEQEKRIEISCALAAEASRRGRMLSAQCATPSPPTSPASPTPPTNPLSSEPSRVADSSHCMRV</sequence>
<feature type="region of interest" description="Disordered" evidence="2">
    <location>
        <begin position="161"/>
        <end position="329"/>
    </location>
</feature>
<dbReference type="Pfam" id="PF00169">
    <property type="entry name" value="PH"/>
    <property type="match status" value="1"/>
</dbReference>
<feature type="compositionally biased region" description="Polar residues" evidence="2">
    <location>
        <begin position="258"/>
        <end position="274"/>
    </location>
</feature>
<accession>A0A6J3EC65</accession>
<protein>
    <submittedName>
        <fullName evidence="5">Pleckstrin homology domain-containing family A member 6 isoform X4</fullName>
    </submittedName>
</protein>
<dbReference type="SMART" id="SM00233">
    <property type="entry name" value="PH"/>
    <property type="match status" value="1"/>
</dbReference>
<keyword evidence="1" id="KW-0175">Coiled coil</keyword>
<dbReference type="Proteomes" id="UP000504639">
    <property type="component" value="Chromosome 25"/>
</dbReference>
<dbReference type="InterPro" id="IPR001849">
    <property type="entry name" value="PH_domain"/>
</dbReference>
<organism evidence="4 5">
    <name type="scientific">Aythya fuligula</name>
    <name type="common">Tufted duck</name>
    <name type="synonym">Anas fuligula</name>
    <dbReference type="NCBI Taxonomy" id="219594"/>
    <lineage>
        <taxon>Eukaryota</taxon>
        <taxon>Metazoa</taxon>
        <taxon>Chordata</taxon>
        <taxon>Craniata</taxon>
        <taxon>Vertebrata</taxon>
        <taxon>Euteleostomi</taxon>
        <taxon>Archelosauria</taxon>
        <taxon>Archosauria</taxon>
        <taxon>Dinosauria</taxon>
        <taxon>Saurischia</taxon>
        <taxon>Theropoda</taxon>
        <taxon>Coelurosauria</taxon>
        <taxon>Aves</taxon>
        <taxon>Neognathae</taxon>
        <taxon>Galloanserae</taxon>
        <taxon>Anseriformes</taxon>
        <taxon>Anatidae</taxon>
        <taxon>Aythyinae</taxon>
        <taxon>Aythya</taxon>
    </lineage>
</organism>
<feature type="region of interest" description="Disordered" evidence="2">
    <location>
        <begin position="683"/>
        <end position="854"/>
    </location>
</feature>
<dbReference type="GeneID" id="116498703"/>
<dbReference type="CDD" id="cd13248">
    <property type="entry name" value="PH_PEPP1_2_3"/>
    <property type="match status" value="1"/>
</dbReference>
<feature type="coiled-coil region" evidence="1">
    <location>
        <begin position="564"/>
        <end position="650"/>
    </location>
</feature>
<dbReference type="CTD" id="22874"/>
<dbReference type="FunFam" id="2.30.29.30:FF:000083">
    <property type="entry name" value="Pleckstrin homology domain-containing family A member 5"/>
    <property type="match status" value="1"/>
</dbReference>
<dbReference type="AlphaFoldDB" id="A0A6J3EC65"/>
<proteinExistence type="predicted"/>
<feature type="compositionally biased region" description="Basic and acidic residues" evidence="2">
    <location>
        <begin position="188"/>
        <end position="227"/>
    </location>
</feature>
<feature type="compositionally biased region" description="Basic residues" evidence="2">
    <location>
        <begin position="897"/>
        <end position="911"/>
    </location>
</feature>
<feature type="compositionally biased region" description="Low complexity" evidence="2">
    <location>
        <begin position="809"/>
        <end position="821"/>
    </location>
</feature>
<feature type="region of interest" description="Disordered" evidence="2">
    <location>
        <begin position="438"/>
        <end position="461"/>
    </location>
</feature>
<feature type="compositionally biased region" description="Pro residues" evidence="2">
    <location>
        <begin position="1086"/>
        <end position="1100"/>
    </location>
</feature>
<dbReference type="InterPro" id="IPR040392">
    <property type="entry name" value="PKHA4-7_PH"/>
</dbReference>
<dbReference type="PANTHER" id="PTHR12752:SF5">
    <property type="entry name" value="PLECKSTRIN HOMOLOGY DOMAIN-CONTAINING FAMILY A MEMBER 6"/>
    <property type="match status" value="1"/>
</dbReference>